<name>A0AAD9TF06_9ROSI</name>
<dbReference type="EMBL" id="JANJYI010000009">
    <property type="protein sequence ID" value="KAK2634766.1"/>
    <property type="molecule type" value="Genomic_DNA"/>
</dbReference>
<reference evidence="2" key="1">
    <citation type="journal article" date="2023" name="Plant J.">
        <title>Genome sequences and population genomics provide insights into the demographic history, inbreeding, and mutation load of two 'living fossil' tree species of Dipteronia.</title>
        <authorList>
            <person name="Feng Y."/>
            <person name="Comes H.P."/>
            <person name="Chen J."/>
            <person name="Zhu S."/>
            <person name="Lu R."/>
            <person name="Zhang X."/>
            <person name="Li P."/>
            <person name="Qiu J."/>
            <person name="Olsen K.M."/>
            <person name="Qiu Y."/>
        </authorList>
    </citation>
    <scope>NUCLEOTIDE SEQUENCE</scope>
    <source>
        <strain evidence="2">KIB01</strain>
    </source>
</reference>
<evidence type="ECO:0000313" key="3">
    <source>
        <dbReference type="Proteomes" id="UP001280121"/>
    </source>
</evidence>
<feature type="coiled-coil region" evidence="1">
    <location>
        <begin position="5"/>
        <end position="48"/>
    </location>
</feature>
<proteinExistence type="predicted"/>
<protein>
    <submittedName>
        <fullName evidence="2">Uncharacterized protein</fullName>
    </submittedName>
</protein>
<keyword evidence="1" id="KW-0175">Coiled coil</keyword>
<dbReference type="Proteomes" id="UP001280121">
    <property type="component" value="Unassembled WGS sequence"/>
</dbReference>
<evidence type="ECO:0000313" key="2">
    <source>
        <dbReference type="EMBL" id="KAK2634766.1"/>
    </source>
</evidence>
<organism evidence="2 3">
    <name type="scientific">Dipteronia dyeriana</name>
    <dbReference type="NCBI Taxonomy" id="168575"/>
    <lineage>
        <taxon>Eukaryota</taxon>
        <taxon>Viridiplantae</taxon>
        <taxon>Streptophyta</taxon>
        <taxon>Embryophyta</taxon>
        <taxon>Tracheophyta</taxon>
        <taxon>Spermatophyta</taxon>
        <taxon>Magnoliopsida</taxon>
        <taxon>eudicotyledons</taxon>
        <taxon>Gunneridae</taxon>
        <taxon>Pentapetalae</taxon>
        <taxon>rosids</taxon>
        <taxon>malvids</taxon>
        <taxon>Sapindales</taxon>
        <taxon>Sapindaceae</taxon>
        <taxon>Hippocastanoideae</taxon>
        <taxon>Acereae</taxon>
        <taxon>Dipteronia</taxon>
    </lineage>
</organism>
<accession>A0AAD9TF06</accession>
<dbReference type="AlphaFoldDB" id="A0AAD9TF06"/>
<evidence type="ECO:0000256" key="1">
    <source>
        <dbReference type="SAM" id="Coils"/>
    </source>
</evidence>
<sequence>MAKCLRSTKEDQDRCKKAIESARNKKKIKHKEEREIRAEVDIDRIEEEEEIEGLGLRKTPNFVGLIEKFASKIDHESSMSASKSLCQQNISDVICKQKTYYAHRYVARWVYEAGISFNAIHNNSFRAMLEAVGRFEPGYKEPSRYLLSKPLLNKEVFQYQGGFKKIRRIVEIDMMLDYD</sequence>
<gene>
    <name evidence="2" type="ORF">Ddye_029558</name>
</gene>
<comment type="caution">
    <text evidence="2">The sequence shown here is derived from an EMBL/GenBank/DDBJ whole genome shotgun (WGS) entry which is preliminary data.</text>
</comment>
<keyword evidence="3" id="KW-1185">Reference proteome</keyword>